<comment type="caution">
    <text evidence="1">The sequence shown here is derived from an EMBL/GenBank/DDBJ whole genome shotgun (WGS) entry which is preliminary data.</text>
</comment>
<reference evidence="1 2" key="1">
    <citation type="journal article" date="2022" name="Int. J. Syst. Evol. Microbiol.">
        <title>Noviherbaspirillum aridicola sp. nov., isolated from an arid soil in Pakistan.</title>
        <authorList>
            <person name="Khan I.U."/>
            <person name="Saqib M."/>
            <person name="Amin A."/>
            <person name="Hussain F."/>
            <person name="Li L."/>
            <person name="Liu Y.H."/>
            <person name="Fang B.Z."/>
            <person name="Ahmed I."/>
            <person name="Li W.J."/>
        </authorList>
    </citation>
    <scope>NUCLEOTIDE SEQUENCE [LARGE SCALE GENOMIC DNA]</scope>
    <source>
        <strain evidence="1 2">NCCP-691</strain>
    </source>
</reference>
<dbReference type="Proteomes" id="UP000887222">
    <property type="component" value="Unassembled WGS sequence"/>
</dbReference>
<accession>A0ABQ4Q537</accession>
<evidence type="ECO:0008006" key="3">
    <source>
        <dbReference type="Google" id="ProtNLM"/>
    </source>
</evidence>
<dbReference type="EMBL" id="BPMK01000007">
    <property type="protein sequence ID" value="GIZ51920.1"/>
    <property type="molecule type" value="Genomic_DNA"/>
</dbReference>
<protein>
    <recommendedName>
        <fullName evidence="3">Integrase catalytic domain-containing protein</fullName>
    </recommendedName>
</protein>
<evidence type="ECO:0000313" key="2">
    <source>
        <dbReference type="Proteomes" id="UP000887222"/>
    </source>
</evidence>
<organism evidence="1 2">
    <name type="scientific">Noviherbaspirillum aridicola</name>
    <dbReference type="NCBI Taxonomy" id="2849687"/>
    <lineage>
        <taxon>Bacteria</taxon>
        <taxon>Pseudomonadati</taxon>
        <taxon>Pseudomonadota</taxon>
        <taxon>Betaproteobacteria</taxon>
        <taxon>Burkholderiales</taxon>
        <taxon>Oxalobacteraceae</taxon>
        <taxon>Noviherbaspirillum</taxon>
    </lineage>
</organism>
<sequence>MYVLRVGGRPPKNSRALERWELRKHKGLFGSVIQEIEDFVCPDWMRTEELDSETRMATALKWNMIAWIVDDAGDALVTDATARAKYIKEAAKVAGVKEPRIRMLLTRYYYYGAHPNALMSLDGFKGGPGVSRLGITTNKVGAPNANVLLNPNTKFKGRGMSKYYLRIWKQVLWEQYALGNKSVSEAYEVLLLRLVAKNRSDSGEIVSYPISPEKLPERSLFLRHGREIISEFEMKREKLGDLDWKNRFAGQRGHAEDLTHGVIDIYDFDGMEFNIELLYGQPENKLKHVGKPNVLLAVDRASRAVVGWYAWLGKENGFAYKHCLFNAFTPKETRLMRYGVPELGGFVYGVCEQAFFDRGPGISLKVTQAVTERIRVDGLLTRPREAKGKSVVENVNGIFEGRLSELQGGYKRTKSIRDQDKHRAAEALAKIEYDVFMRLLLCAISDYNLYTNVSHLLTGDMLRGGIRPNPKAIFLWNRNQDRGDATYEWPPSLLYKNLLERVEVTVTNGVVTVGKAKYRSDLLTRHYEQWNSGPHDKTVSPPVTIYKFAETDEILAWEQPDGSISLLEMTERGKRQYQDSPQWLHSYINKMTVALAREQRVDKAKNGFLPAAKEKAIRDADGYPSPRIVKGEKRLNRAKANSEIVAEQFASKLEILGQIAITPPAAPLPAKERQLIGYRKPSVQIHADDDGW</sequence>
<gene>
    <name evidence="1" type="ORF">NCCP691_19340</name>
</gene>
<evidence type="ECO:0000313" key="1">
    <source>
        <dbReference type="EMBL" id="GIZ51920.1"/>
    </source>
</evidence>
<dbReference type="InterPro" id="IPR036397">
    <property type="entry name" value="RNaseH_sf"/>
</dbReference>
<dbReference type="Gene3D" id="3.30.420.10">
    <property type="entry name" value="Ribonuclease H-like superfamily/Ribonuclease H"/>
    <property type="match status" value="1"/>
</dbReference>
<proteinExistence type="predicted"/>
<keyword evidence="2" id="KW-1185">Reference proteome</keyword>
<name>A0ABQ4Q537_9BURK</name>